<proteinExistence type="predicted"/>
<accession>A0A848KQ02</accession>
<dbReference type="EMBL" id="VCQU01000014">
    <property type="protein sequence ID" value="NMN99004.1"/>
    <property type="molecule type" value="Genomic_DNA"/>
</dbReference>
<reference evidence="2 3" key="2">
    <citation type="submission" date="2020-06" db="EMBL/GenBank/DDBJ databases">
        <title>Antribacter stalactiti gen. nov., sp. nov., a new member of the family Nacardiaceae isolated from a cave.</title>
        <authorList>
            <person name="Kim I.S."/>
        </authorList>
    </citation>
    <scope>NUCLEOTIDE SEQUENCE [LARGE SCALE GENOMIC DNA]</scope>
    <source>
        <strain evidence="2 3">YC2-7</strain>
    </source>
</reference>
<dbReference type="InterPro" id="IPR029787">
    <property type="entry name" value="Nucleotide_cyclase"/>
</dbReference>
<evidence type="ECO:0000313" key="2">
    <source>
        <dbReference type="EMBL" id="NMN99004.1"/>
    </source>
</evidence>
<dbReference type="Pfam" id="PF00211">
    <property type="entry name" value="Guanylate_cyc"/>
    <property type="match status" value="1"/>
</dbReference>
<reference evidence="2 3" key="1">
    <citation type="submission" date="2019-05" db="EMBL/GenBank/DDBJ databases">
        <authorList>
            <person name="Lee S.D."/>
        </authorList>
    </citation>
    <scope>NUCLEOTIDE SEQUENCE [LARGE SCALE GENOMIC DNA]</scope>
    <source>
        <strain evidence="2 3">YC2-7</strain>
    </source>
</reference>
<gene>
    <name evidence="2" type="ORF">FGL95_28615</name>
</gene>
<dbReference type="GO" id="GO:0035556">
    <property type="term" value="P:intracellular signal transduction"/>
    <property type="evidence" value="ECO:0007669"/>
    <property type="project" value="InterPro"/>
</dbReference>
<dbReference type="RefSeq" id="WP_169594133.1">
    <property type="nucleotide sequence ID" value="NZ_VCQU01000014.1"/>
</dbReference>
<feature type="domain" description="Guanylate cyclase" evidence="1">
    <location>
        <begin position="7"/>
        <end position="64"/>
    </location>
</feature>
<dbReference type="GO" id="GO:0004016">
    <property type="term" value="F:adenylate cyclase activity"/>
    <property type="evidence" value="ECO:0007669"/>
    <property type="project" value="UniProtKB-ARBA"/>
</dbReference>
<dbReference type="InterPro" id="IPR001054">
    <property type="entry name" value="A/G_cyclase"/>
</dbReference>
<dbReference type="AlphaFoldDB" id="A0A848KQ02"/>
<keyword evidence="3" id="KW-1185">Reference proteome</keyword>
<organism evidence="2 3">
    <name type="scientific">Antrihabitans stalactiti</name>
    <dbReference type="NCBI Taxonomy" id="2584121"/>
    <lineage>
        <taxon>Bacteria</taxon>
        <taxon>Bacillati</taxon>
        <taxon>Actinomycetota</taxon>
        <taxon>Actinomycetes</taxon>
        <taxon>Mycobacteriales</taxon>
        <taxon>Nocardiaceae</taxon>
        <taxon>Antrihabitans</taxon>
    </lineage>
</organism>
<sequence length="74" mass="8225">MLRRLGDVFGPTVNIASRLTSLGRAGDVRVDENTAAALGDNPRFQLDEQPPQDVGGYDRLRSWRLRRVDSDMPG</sequence>
<comment type="caution">
    <text evidence="2">The sequence shown here is derived from an EMBL/GenBank/DDBJ whole genome shotgun (WGS) entry which is preliminary data.</text>
</comment>
<protein>
    <recommendedName>
        <fullName evidence="1">Guanylate cyclase domain-containing protein</fullName>
    </recommendedName>
</protein>
<dbReference type="Gene3D" id="3.30.70.1230">
    <property type="entry name" value="Nucleotide cyclase"/>
    <property type="match status" value="1"/>
</dbReference>
<evidence type="ECO:0000259" key="1">
    <source>
        <dbReference type="Pfam" id="PF00211"/>
    </source>
</evidence>
<evidence type="ECO:0000313" key="3">
    <source>
        <dbReference type="Proteomes" id="UP000535543"/>
    </source>
</evidence>
<dbReference type="SUPFAM" id="SSF55073">
    <property type="entry name" value="Nucleotide cyclase"/>
    <property type="match status" value="1"/>
</dbReference>
<dbReference type="Proteomes" id="UP000535543">
    <property type="component" value="Unassembled WGS sequence"/>
</dbReference>
<dbReference type="GO" id="GO:0009190">
    <property type="term" value="P:cyclic nucleotide biosynthetic process"/>
    <property type="evidence" value="ECO:0007669"/>
    <property type="project" value="InterPro"/>
</dbReference>
<name>A0A848KQ02_9NOCA</name>